<dbReference type="EMBL" id="JAUEQX010000006">
    <property type="protein sequence ID" value="MDW3776673.1"/>
    <property type="molecule type" value="Genomic_DNA"/>
</dbReference>
<accession>A0AAW9C436</accession>
<organism evidence="1 2">
    <name type="scientific">Kluyvera cryocrescens</name>
    <name type="common">Kluyvera citrophila</name>
    <dbReference type="NCBI Taxonomy" id="580"/>
    <lineage>
        <taxon>Bacteria</taxon>
        <taxon>Pseudomonadati</taxon>
        <taxon>Pseudomonadota</taxon>
        <taxon>Gammaproteobacteria</taxon>
        <taxon>Enterobacterales</taxon>
        <taxon>Enterobacteriaceae</taxon>
        <taxon>Kluyvera</taxon>
    </lineage>
</organism>
<reference evidence="1" key="1">
    <citation type="journal article" date="2023" name="J Glob Antimicrob Resist">
        <title>Emergence of NDM-1 and KPC-3 carbapenemases in Kluyvera cryocrescens: Investigating genetic heterogeneity and acquisition routes of blaNDM-1 in Enterobacterales species in Portugal.</title>
        <authorList>
            <person name="Loiodice M."/>
            <person name="Ribeiro M."/>
            <person name="Peixe L."/>
            <person name="Novais A."/>
        </authorList>
    </citation>
    <scope>NUCLEOTIDE SEQUENCE</scope>
    <source>
        <strain evidence="1">K629</strain>
    </source>
</reference>
<evidence type="ECO:0000313" key="2">
    <source>
        <dbReference type="Proteomes" id="UP001276300"/>
    </source>
</evidence>
<sequence length="103" mass="11798">MIDDKAHFAFSRAGQWGEQGGDSPLFGRFSAVKCNFRIYSGCFWRSPFLCISLTPALECPSKIDNINSPYRDATSYAIFRNQLNNNQLNGSILYQLNKFTWQM</sequence>
<protein>
    <submittedName>
        <fullName evidence="1">Uncharacterized protein</fullName>
    </submittedName>
</protein>
<comment type="caution">
    <text evidence="1">The sequence shown here is derived from an EMBL/GenBank/DDBJ whole genome shotgun (WGS) entry which is preliminary data.</text>
</comment>
<proteinExistence type="predicted"/>
<dbReference type="Proteomes" id="UP001276300">
    <property type="component" value="Unassembled WGS sequence"/>
</dbReference>
<dbReference type="AlphaFoldDB" id="A0AAW9C436"/>
<gene>
    <name evidence="1" type="ORF">QWU01_07580</name>
</gene>
<evidence type="ECO:0000313" key="1">
    <source>
        <dbReference type="EMBL" id="MDW3776673.1"/>
    </source>
</evidence>
<name>A0AAW9C436_KLUCR</name>